<gene>
    <name evidence="2" type="ORF">HPBE_LOCUS10535</name>
</gene>
<proteinExistence type="predicted"/>
<reference evidence="4" key="2">
    <citation type="submission" date="2019-09" db="UniProtKB">
        <authorList>
            <consortium name="WormBaseParasite"/>
        </authorList>
    </citation>
    <scope>IDENTIFICATION</scope>
</reference>
<accession>A0A183FRQ5</accession>
<protein>
    <submittedName>
        <fullName evidence="4">DUF2188 domain-containing protein</fullName>
    </submittedName>
</protein>
<evidence type="ECO:0000313" key="3">
    <source>
        <dbReference type="Proteomes" id="UP000050761"/>
    </source>
</evidence>
<sequence>MSPSTEAIDETGRRRDQATSKTIVMHLGHRRIGFTAGRRLLVRATGRRGAAERRSGEQQLYQEPWLALERRRRTASAAE</sequence>
<evidence type="ECO:0000256" key="1">
    <source>
        <dbReference type="SAM" id="MobiDB-lite"/>
    </source>
</evidence>
<dbReference type="WBParaSite" id="HPBE_0001053401-mRNA-1">
    <property type="protein sequence ID" value="HPBE_0001053401-mRNA-1"/>
    <property type="gene ID" value="HPBE_0001053401"/>
</dbReference>
<name>A0A183FRQ5_HELPZ</name>
<organism evidence="3 4">
    <name type="scientific">Heligmosomoides polygyrus</name>
    <name type="common">Parasitic roundworm</name>
    <dbReference type="NCBI Taxonomy" id="6339"/>
    <lineage>
        <taxon>Eukaryota</taxon>
        <taxon>Metazoa</taxon>
        <taxon>Ecdysozoa</taxon>
        <taxon>Nematoda</taxon>
        <taxon>Chromadorea</taxon>
        <taxon>Rhabditida</taxon>
        <taxon>Rhabditina</taxon>
        <taxon>Rhabditomorpha</taxon>
        <taxon>Strongyloidea</taxon>
        <taxon>Heligmosomidae</taxon>
        <taxon>Heligmosomoides</taxon>
    </lineage>
</organism>
<reference evidence="2 3" key="1">
    <citation type="submission" date="2018-11" db="EMBL/GenBank/DDBJ databases">
        <authorList>
            <consortium name="Pathogen Informatics"/>
        </authorList>
    </citation>
    <scope>NUCLEOTIDE SEQUENCE [LARGE SCALE GENOMIC DNA]</scope>
</reference>
<accession>A0A3P7YBV6</accession>
<evidence type="ECO:0000313" key="2">
    <source>
        <dbReference type="EMBL" id="VDO85410.1"/>
    </source>
</evidence>
<feature type="region of interest" description="Disordered" evidence="1">
    <location>
        <begin position="1"/>
        <end position="20"/>
    </location>
</feature>
<dbReference type="EMBL" id="UZAH01026795">
    <property type="protein sequence ID" value="VDO85410.1"/>
    <property type="molecule type" value="Genomic_DNA"/>
</dbReference>
<keyword evidence="3" id="KW-1185">Reference proteome</keyword>
<dbReference type="Proteomes" id="UP000050761">
    <property type="component" value="Unassembled WGS sequence"/>
</dbReference>
<dbReference type="AlphaFoldDB" id="A0A183FRQ5"/>
<evidence type="ECO:0000313" key="4">
    <source>
        <dbReference type="WBParaSite" id="HPBE_0001053401-mRNA-1"/>
    </source>
</evidence>